<feature type="transmembrane region" description="Helical" evidence="1">
    <location>
        <begin position="171"/>
        <end position="190"/>
    </location>
</feature>
<keyword evidence="3" id="KW-1185">Reference proteome</keyword>
<feature type="transmembrane region" description="Helical" evidence="1">
    <location>
        <begin position="20"/>
        <end position="42"/>
    </location>
</feature>
<keyword evidence="1" id="KW-0472">Membrane</keyword>
<keyword evidence="1" id="KW-1133">Transmembrane helix</keyword>
<evidence type="ECO:0000313" key="2">
    <source>
        <dbReference type="EMBL" id="WBA42173.1"/>
    </source>
</evidence>
<accession>A0ABY7LTF8</accession>
<protein>
    <submittedName>
        <fullName evidence="2">Uncharacterized protein</fullName>
    </submittedName>
</protein>
<dbReference type="EMBL" id="CP114767">
    <property type="protein sequence ID" value="WBA42173.1"/>
    <property type="molecule type" value="Genomic_DNA"/>
</dbReference>
<gene>
    <name evidence="2" type="ORF">O3303_01135</name>
</gene>
<evidence type="ECO:0000256" key="1">
    <source>
        <dbReference type="SAM" id="Phobius"/>
    </source>
</evidence>
<evidence type="ECO:0000313" key="3">
    <source>
        <dbReference type="Proteomes" id="UP001211005"/>
    </source>
</evidence>
<sequence length="201" mass="22881">MNGKQNGQLISSKTMTSRGYLKTGLGIVLGLFISLICVVLFFDSAWFRQPPKETAGNDLFGQPDVLLNLECSHDFIGLTNHGEAFDFYEYTVSSSKKLITIPTENLPNFTEAQYGQSTRPLQSIERSKWLPTPAHTEDKLHINSTGFGNLQDFRCSRQFVENQYLHKPGNYYAYFSAYPVGSFVYVWVPTEQKLFLIRKRG</sequence>
<keyword evidence="1" id="KW-0812">Transmembrane</keyword>
<dbReference type="Proteomes" id="UP001211005">
    <property type="component" value="Chromosome"/>
</dbReference>
<name>A0ABY7LTF8_9BACT</name>
<proteinExistence type="predicted"/>
<dbReference type="RefSeq" id="WP_269560231.1">
    <property type="nucleotide sequence ID" value="NZ_CP114767.1"/>
</dbReference>
<reference evidence="2 3" key="1">
    <citation type="submission" date="2022-12" db="EMBL/GenBank/DDBJ databases">
        <title>Hymenobacter canadensis sp. nov. isolated from lake water of the Cambridge Bay, Canada.</title>
        <authorList>
            <person name="Kim W.H."/>
            <person name="Lee Y.M."/>
        </authorList>
    </citation>
    <scope>NUCLEOTIDE SEQUENCE [LARGE SCALE GENOMIC DNA]</scope>
    <source>
        <strain evidence="2 3">PAMC 29467</strain>
    </source>
</reference>
<organism evidence="2 3">
    <name type="scientific">Hymenobacter canadensis</name>
    <dbReference type="NCBI Taxonomy" id="2999067"/>
    <lineage>
        <taxon>Bacteria</taxon>
        <taxon>Pseudomonadati</taxon>
        <taxon>Bacteroidota</taxon>
        <taxon>Cytophagia</taxon>
        <taxon>Cytophagales</taxon>
        <taxon>Hymenobacteraceae</taxon>
        <taxon>Hymenobacter</taxon>
    </lineage>
</organism>